<dbReference type="AlphaFoldDB" id="A0A8S3T865"/>
<dbReference type="GO" id="GO:0061630">
    <property type="term" value="F:ubiquitin protein ligase activity"/>
    <property type="evidence" value="ECO:0007669"/>
    <property type="project" value="TreeGrafter"/>
</dbReference>
<proteinExistence type="predicted"/>
<dbReference type="CDD" id="cd19756">
    <property type="entry name" value="Bbox2"/>
    <property type="match status" value="1"/>
</dbReference>
<accession>A0A8S3T865</accession>
<sequence>MEISSEADVGSAKEAETFDVLNAVEFCLPCKEQDNEKQAEFWCTNCPELLCENCYGHHKVLKATRDHKMLSIIDYHMIGKSIAESESYCQVHPAKGIKFYCVTHNTPCCYICKEETHGIKCNVQLKDDILKITDIRGDLNAMIETMTKMVETMRTEILTDRWNVLDLEKQKTVFYDEMKNGRQLVENFLDKFENDEKEKFEIAFSAANETLCDNKRKIKHKLKTKQITIRDGFEAESVATVGQSHVGKKQPEFDDIEFSSSTVEAEEGNIVDENVQPERDISLDGVKLASDNILPC</sequence>
<dbReference type="SMART" id="SM00336">
    <property type="entry name" value="BBOX"/>
    <property type="match status" value="2"/>
</dbReference>
<dbReference type="PANTHER" id="PTHR25462:SF229">
    <property type="entry name" value="TRANSCRIPTION INTERMEDIARY FACTOR 1-BETA"/>
    <property type="match status" value="1"/>
</dbReference>
<reference evidence="3" key="1">
    <citation type="submission" date="2021-03" db="EMBL/GenBank/DDBJ databases">
        <authorList>
            <person name="Bekaert M."/>
        </authorList>
    </citation>
    <scope>NUCLEOTIDE SEQUENCE</scope>
</reference>
<dbReference type="EMBL" id="CAJPWZ010001945">
    <property type="protein sequence ID" value="CAG2226929.1"/>
    <property type="molecule type" value="Genomic_DNA"/>
</dbReference>
<dbReference type="PANTHER" id="PTHR25462">
    <property type="entry name" value="BONUS, ISOFORM C-RELATED"/>
    <property type="match status" value="1"/>
</dbReference>
<keyword evidence="4" id="KW-1185">Reference proteome</keyword>
<dbReference type="GO" id="GO:0008270">
    <property type="term" value="F:zinc ion binding"/>
    <property type="evidence" value="ECO:0007669"/>
    <property type="project" value="UniProtKB-KW"/>
</dbReference>
<dbReference type="Proteomes" id="UP000683360">
    <property type="component" value="Unassembled WGS sequence"/>
</dbReference>
<feature type="domain" description="B box-type" evidence="2">
    <location>
        <begin position="22"/>
        <end position="72"/>
    </location>
</feature>
<dbReference type="Gene3D" id="3.30.160.60">
    <property type="entry name" value="Classic Zinc Finger"/>
    <property type="match status" value="1"/>
</dbReference>
<keyword evidence="1" id="KW-0863">Zinc-finger</keyword>
<comment type="caution">
    <text evidence="3">The sequence shown here is derived from an EMBL/GenBank/DDBJ whole genome shotgun (WGS) entry which is preliminary data.</text>
</comment>
<dbReference type="PROSITE" id="PS50119">
    <property type="entry name" value="ZF_BBOX"/>
    <property type="match status" value="2"/>
</dbReference>
<dbReference type="GO" id="GO:0006513">
    <property type="term" value="P:protein monoubiquitination"/>
    <property type="evidence" value="ECO:0007669"/>
    <property type="project" value="TreeGrafter"/>
</dbReference>
<evidence type="ECO:0000256" key="1">
    <source>
        <dbReference type="PROSITE-ProRule" id="PRU00024"/>
    </source>
</evidence>
<gene>
    <name evidence="3" type="ORF">MEDL_39960</name>
</gene>
<dbReference type="SUPFAM" id="SSF57845">
    <property type="entry name" value="B-box zinc-binding domain"/>
    <property type="match status" value="1"/>
</dbReference>
<dbReference type="OrthoDB" id="6146520at2759"/>
<dbReference type="InterPro" id="IPR000315">
    <property type="entry name" value="Znf_B-box"/>
</dbReference>
<evidence type="ECO:0000259" key="2">
    <source>
        <dbReference type="PROSITE" id="PS50119"/>
    </source>
</evidence>
<feature type="domain" description="B box-type" evidence="2">
    <location>
        <begin position="84"/>
        <end position="132"/>
    </location>
</feature>
<evidence type="ECO:0000313" key="4">
    <source>
        <dbReference type="Proteomes" id="UP000683360"/>
    </source>
</evidence>
<name>A0A8S3T865_MYTED</name>
<organism evidence="3 4">
    <name type="scientific">Mytilus edulis</name>
    <name type="common">Blue mussel</name>
    <dbReference type="NCBI Taxonomy" id="6550"/>
    <lineage>
        <taxon>Eukaryota</taxon>
        <taxon>Metazoa</taxon>
        <taxon>Spiralia</taxon>
        <taxon>Lophotrochozoa</taxon>
        <taxon>Mollusca</taxon>
        <taxon>Bivalvia</taxon>
        <taxon>Autobranchia</taxon>
        <taxon>Pteriomorphia</taxon>
        <taxon>Mytilida</taxon>
        <taxon>Mytiloidea</taxon>
        <taxon>Mytilidae</taxon>
        <taxon>Mytilinae</taxon>
        <taxon>Mytilus</taxon>
    </lineage>
</organism>
<dbReference type="CDD" id="cd19757">
    <property type="entry name" value="Bbox1"/>
    <property type="match status" value="1"/>
</dbReference>
<evidence type="ECO:0000313" key="3">
    <source>
        <dbReference type="EMBL" id="CAG2226929.1"/>
    </source>
</evidence>
<protein>
    <recommendedName>
        <fullName evidence="2">B box-type domain-containing protein</fullName>
    </recommendedName>
</protein>
<dbReference type="InterPro" id="IPR047153">
    <property type="entry name" value="TRIM45/56/19-like"/>
</dbReference>
<dbReference type="Pfam" id="PF22586">
    <property type="entry name" value="ANCHR-like_BBOX"/>
    <property type="match status" value="1"/>
</dbReference>
<keyword evidence="1" id="KW-0862">Zinc</keyword>
<keyword evidence="1" id="KW-0479">Metal-binding</keyword>